<dbReference type="Gene3D" id="2.130.10.10">
    <property type="entry name" value="YVTN repeat-like/Quinoprotein amine dehydrogenase"/>
    <property type="match status" value="2"/>
</dbReference>
<dbReference type="InterPro" id="IPR003661">
    <property type="entry name" value="HisK_dim/P_dom"/>
</dbReference>
<dbReference type="SUPFAM" id="SSF47384">
    <property type="entry name" value="Homodimeric domain of signal transducing histidine kinase"/>
    <property type="match status" value="1"/>
</dbReference>
<dbReference type="PROSITE" id="PS00041">
    <property type="entry name" value="HTH_ARAC_FAMILY_1"/>
    <property type="match status" value="1"/>
</dbReference>
<dbReference type="InterPro" id="IPR036890">
    <property type="entry name" value="HATPase_C_sf"/>
</dbReference>
<dbReference type="GO" id="GO:0005524">
    <property type="term" value="F:ATP binding"/>
    <property type="evidence" value="ECO:0007669"/>
    <property type="project" value="UniProtKB-KW"/>
</dbReference>
<proteinExistence type="predicted"/>
<dbReference type="Gene3D" id="3.30.565.10">
    <property type="entry name" value="Histidine kinase-like ATPase, C-terminal domain"/>
    <property type="match status" value="1"/>
</dbReference>
<evidence type="ECO:0000259" key="16">
    <source>
        <dbReference type="PROSITE" id="PS01124"/>
    </source>
</evidence>
<dbReference type="SUPFAM" id="SSF63825">
    <property type="entry name" value="YWTD domain"/>
    <property type="match status" value="1"/>
</dbReference>
<protein>
    <recommendedName>
        <fullName evidence="2">histidine kinase</fullName>
        <ecNumber evidence="2">2.7.13.3</ecNumber>
    </recommendedName>
</protein>
<dbReference type="InterPro" id="IPR018060">
    <property type="entry name" value="HTH_AraC"/>
</dbReference>
<dbReference type="Gene3D" id="2.60.40.10">
    <property type="entry name" value="Immunoglobulins"/>
    <property type="match status" value="1"/>
</dbReference>
<evidence type="ECO:0000259" key="18">
    <source>
        <dbReference type="PROSITE" id="PS50110"/>
    </source>
</evidence>
<organism evidence="19 20">
    <name type="scientific">Bacteroides finegoldii</name>
    <dbReference type="NCBI Taxonomy" id="338188"/>
    <lineage>
        <taxon>Bacteria</taxon>
        <taxon>Pseudomonadati</taxon>
        <taxon>Bacteroidota</taxon>
        <taxon>Bacteroidia</taxon>
        <taxon>Bacteroidales</taxon>
        <taxon>Bacteroidaceae</taxon>
        <taxon>Bacteroides</taxon>
    </lineage>
</organism>
<dbReference type="RefSeq" id="WP_055278958.1">
    <property type="nucleotide sequence ID" value="NZ_CABIXA010000008.1"/>
</dbReference>
<evidence type="ECO:0000256" key="11">
    <source>
        <dbReference type="ARBA" id="ARBA00023163"/>
    </source>
</evidence>
<dbReference type="Pfam" id="PF12833">
    <property type="entry name" value="HTH_18"/>
    <property type="match status" value="1"/>
</dbReference>
<dbReference type="PROSITE" id="PS01124">
    <property type="entry name" value="HTH_ARAC_FAMILY_2"/>
    <property type="match status" value="1"/>
</dbReference>
<feature type="modified residue" description="4-aspartylphosphate" evidence="12">
    <location>
        <position position="1125"/>
    </location>
</feature>
<feature type="transmembrane region" description="Helical" evidence="14">
    <location>
        <begin position="768"/>
        <end position="790"/>
    </location>
</feature>
<evidence type="ECO:0000256" key="4">
    <source>
        <dbReference type="ARBA" id="ARBA00022679"/>
    </source>
</evidence>
<keyword evidence="7" id="KW-0067">ATP-binding</keyword>
<dbReference type="InterPro" id="IPR013783">
    <property type="entry name" value="Ig-like_fold"/>
</dbReference>
<dbReference type="InterPro" id="IPR003594">
    <property type="entry name" value="HATPase_dom"/>
</dbReference>
<evidence type="ECO:0000313" key="20">
    <source>
        <dbReference type="Proteomes" id="UP000095517"/>
    </source>
</evidence>
<keyword evidence="3 12" id="KW-0597">Phosphoprotein</keyword>
<evidence type="ECO:0000256" key="14">
    <source>
        <dbReference type="SAM" id="Phobius"/>
    </source>
</evidence>
<evidence type="ECO:0000256" key="15">
    <source>
        <dbReference type="SAM" id="SignalP"/>
    </source>
</evidence>
<evidence type="ECO:0000256" key="10">
    <source>
        <dbReference type="ARBA" id="ARBA00023125"/>
    </source>
</evidence>
<evidence type="ECO:0000256" key="6">
    <source>
        <dbReference type="ARBA" id="ARBA00022777"/>
    </source>
</evidence>
<dbReference type="SUPFAM" id="SSF46689">
    <property type="entry name" value="Homeodomain-like"/>
    <property type="match status" value="1"/>
</dbReference>
<feature type="signal peptide" evidence="15">
    <location>
        <begin position="1"/>
        <end position="17"/>
    </location>
</feature>
<dbReference type="PANTHER" id="PTHR43547:SF2">
    <property type="entry name" value="HYBRID SIGNAL TRANSDUCTION HISTIDINE KINASE C"/>
    <property type="match status" value="1"/>
</dbReference>
<keyword evidence="11" id="KW-0804">Transcription</keyword>
<dbReference type="STRING" id="338188.ERS852397_01854"/>
<evidence type="ECO:0000256" key="5">
    <source>
        <dbReference type="ARBA" id="ARBA00022741"/>
    </source>
</evidence>
<dbReference type="EMBL" id="CYZH01000008">
    <property type="protein sequence ID" value="CUO35142.1"/>
    <property type="molecule type" value="Genomic_DNA"/>
</dbReference>
<dbReference type="InterPro" id="IPR011110">
    <property type="entry name" value="Reg_prop"/>
</dbReference>
<comment type="catalytic activity">
    <reaction evidence="1">
        <text>ATP + protein L-histidine = ADP + protein N-phospho-L-histidine.</text>
        <dbReference type="EC" id="2.7.13.3"/>
    </reaction>
</comment>
<keyword evidence="5" id="KW-0547">Nucleotide-binding</keyword>
<keyword evidence="6 19" id="KW-0418">Kinase</keyword>
<keyword evidence="14" id="KW-1133">Transmembrane helix</keyword>
<dbReference type="Pfam" id="PF02518">
    <property type="entry name" value="HATPase_c"/>
    <property type="match status" value="1"/>
</dbReference>
<dbReference type="Proteomes" id="UP000095517">
    <property type="component" value="Unassembled WGS sequence"/>
</dbReference>
<sequence>MKKWIFLLLLFPLTCVAQTYQYLGVEDGLSNRRVYCIQKDKIGYMWFLTHEGIDRYNGKEFKQYKLMDGDIEVNSLLNLNWLYIDQEGVLWEIGKKGKIFRYDELHDTFELVYKLPIENFRDLPAPISFAWLDENKQIWLCNEETIFLYNTATGQIGHIKNKIKEEITDIEQIDKSHFFIGTERGVHYAKLENNTLELIDCDKLENQKVQVIDLYFDRKIGKLFIGTFQRGIFVYDMSIKSVTQPERNLKDISITQFKPLNDKELLVATDGGGVHKINTENYLLEPYIITDYNSNNGMNGNSINDIYVDDEERIWLANYPIGITIRNNRYPSYKWIKHSIGNKQSLINDQVNAVIEDRDGDLWFATNNGISFFNSKTGQWSSVLSSFEKPQANKSHIFLTLCEVSPGTIWAGGYSSGVYQIDKKSLQISYFMPPLYSEGVMRPDKYIRDIRMDSQGYIWSGGFYNLKRINLKTQNVRLYQGLNSITAITEKDANSMWIGSATGLYLLDKESGKFEHIKLPVESTYIYSLYQAKNGSLYIGTSGSGLLIYDFAQKLFTHYYSENCALISNNIYTILSDADKELLMGTENGLTSFYPQQKKFYNWTKDMGLMTTHFNALSGVLRKNNHFVFGSSEGAVEFHKDMKLPRDYSSKMIFSDFKLFYQTVYPRDKHSPLKESINDIKTLELGYNQNIFSVQVSSINYDYPSNILYSWKLDGFYEEWSKPGAESTIRYTNLAPGEYTLRVRAISNEDKRVVIEERSIDIIIDQPFWLTFWAMLFYAGILFLIASVLLRIIILRKQRKVSDEKIHFFINTAHDIRTPLTLIKAPLEELREKEELSKEGISNMNTALRNVNALLRLTTNLINFERADVYSSELYISEHELNTFMNEIYGAFQQYANIKHINFTYESNFRYMNVWFDKEKMESILKNVISNALKYTPENGSVQIFVSEAADSWSVEVSDTGIGIPANEQKKLFKLHFRGSNTINSKVTGSGIGLMLVWKLVRLHKGKINLSSIENQGSIIKITFPKDSKRYRKAHLTTPNKQRPETKSSNDIPLPAPEIYENTQKEEKKEKKEKSQRILIVEDNDELRNYLSQTLSEDHLIQVCSNGKEALTVIPEYKPDLVISDIMMPEMRGDELCQAIKSNIETSHIPVILLTALNNEKDILSGLRIGADEYVLKPFNIGILKATISNLLANRALLRNKYASLDSEDEENDDDEEYINYSQNIDWQFIADVRKNIKDNIDNPALTVDVLASLMGMSRTSFYNKLKALTDQSPGDYIRLIRLKHAIKLLKENVHNITEISEMTGFNDVKYFREVFKKHYNVSPSQYFKEKKEDNKEGGENEE</sequence>
<feature type="domain" description="Response regulatory" evidence="18">
    <location>
        <begin position="1077"/>
        <end position="1192"/>
    </location>
</feature>
<keyword evidence="4 19" id="KW-0808">Transferase</keyword>
<dbReference type="FunFam" id="1.10.287.130:FF:000086">
    <property type="entry name" value="Two-component system sensor histidine kinase/response regulator"/>
    <property type="match status" value="1"/>
</dbReference>
<keyword evidence="15" id="KW-0732">Signal</keyword>
<reference evidence="19 20" key="1">
    <citation type="submission" date="2015-09" db="EMBL/GenBank/DDBJ databases">
        <authorList>
            <consortium name="Pathogen Informatics"/>
        </authorList>
    </citation>
    <scope>NUCLEOTIDE SEQUENCE [LARGE SCALE GENOMIC DNA]</scope>
    <source>
        <strain evidence="19 20">2789STDY5608840</strain>
    </source>
</reference>
<dbReference type="Gene3D" id="3.40.50.2300">
    <property type="match status" value="1"/>
</dbReference>
<dbReference type="SUPFAM" id="SSF55874">
    <property type="entry name" value="ATPase domain of HSP90 chaperone/DNA topoisomerase II/histidine kinase"/>
    <property type="match status" value="1"/>
</dbReference>
<feature type="domain" description="Histidine kinase" evidence="17">
    <location>
        <begin position="811"/>
        <end position="1028"/>
    </location>
</feature>
<dbReference type="InterPro" id="IPR011006">
    <property type="entry name" value="CheY-like_superfamily"/>
</dbReference>
<dbReference type="PROSITE" id="PS50110">
    <property type="entry name" value="RESPONSE_REGULATORY"/>
    <property type="match status" value="1"/>
</dbReference>
<feature type="region of interest" description="Disordered" evidence="13">
    <location>
        <begin position="1035"/>
        <end position="1075"/>
    </location>
</feature>
<evidence type="ECO:0000259" key="17">
    <source>
        <dbReference type="PROSITE" id="PS50109"/>
    </source>
</evidence>
<keyword evidence="10" id="KW-0238">DNA-binding</keyword>
<feature type="domain" description="HTH araC/xylS-type" evidence="16">
    <location>
        <begin position="1231"/>
        <end position="1330"/>
    </location>
</feature>
<dbReference type="Pfam" id="PF00512">
    <property type="entry name" value="HisKA"/>
    <property type="match status" value="1"/>
</dbReference>
<feature type="compositionally biased region" description="Basic and acidic residues" evidence="13">
    <location>
        <begin position="1063"/>
        <end position="1075"/>
    </location>
</feature>
<keyword evidence="8" id="KW-0902">Two-component regulatory system</keyword>
<dbReference type="Pfam" id="PF00072">
    <property type="entry name" value="Response_reg"/>
    <property type="match status" value="1"/>
</dbReference>
<dbReference type="InterPro" id="IPR001789">
    <property type="entry name" value="Sig_transdc_resp-reg_receiver"/>
</dbReference>
<evidence type="ECO:0000313" key="19">
    <source>
        <dbReference type="EMBL" id="CUO35142.1"/>
    </source>
</evidence>
<dbReference type="InterPro" id="IPR009057">
    <property type="entry name" value="Homeodomain-like_sf"/>
</dbReference>
<dbReference type="PRINTS" id="PR00344">
    <property type="entry name" value="BCTRLSENSOR"/>
</dbReference>
<dbReference type="Gene3D" id="1.10.10.60">
    <property type="entry name" value="Homeodomain-like"/>
    <property type="match status" value="2"/>
</dbReference>
<dbReference type="CDD" id="cd00075">
    <property type="entry name" value="HATPase"/>
    <property type="match status" value="1"/>
</dbReference>
<dbReference type="GO" id="GO:0043565">
    <property type="term" value="F:sequence-specific DNA binding"/>
    <property type="evidence" value="ECO:0007669"/>
    <property type="project" value="InterPro"/>
</dbReference>
<keyword evidence="14" id="KW-0812">Transmembrane</keyword>
<dbReference type="InterPro" id="IPR036097">
    <property type="entry name" value="HisK_dim/P_sf"/>
</dbReference>
<dbReference type="CDD" id="cd00146">
    <property type="entry name" value="PKD"/>
    <property type="match status" value="1"/>
</dbReference>
<evidence type="ECO:0000256" key="8">
    <source>
        <dbReference type="ARBA" id="ARBA00023012"/>
    </source>
</evidence>
<evidence type="ECO:0000256" key="12">
    <source>
        <dbReference type="PROSITE-ProRule" id="PRU00169"/>
    </source>
</evidence>
<gene>
    <name evidence="19" type="primary">yycG</name>
    <name evidence="19" type="ORF">ERS852397_01854</name>
</gene>
<dbReference type="Pfam" id="PF07495">
    <property type="entry name" value="Y_Y_Y"/>
    <property type="match status" value="1"/>
</dbReference>
<dbReference type="SUPFAM" id="SSF63829">
    <property type="entry name" value="Calcium-dependent phosphotriesterase"/>
    <property type="match status" value="1"/>
</dbReference>
<dbReference type="SUPFAM" id="SSF101898">
    <property type="entry name" value="NHL repeat"/>
    <property type="match status" value="1"/>
</dbReference>
<accession>A0A174EBB8</accession>
<dbReference type="SMART" id="SM00388">
    <property type="entry name" value="HisKA"/>
    <property type="match status" value="1"/>
</dbReference>
<evidence type="ECO:0000256" key="7">
    <source>
        <dbReference type="ARBA" id="ARBA00022840"/>
    </source>
</evidence>
<evidence type="ECO:0000256" key="9">
    <source>
        <dbReference type="ARBA" id="ARBA00023015"/>
    </source>
</evidence>
<name>A0A174EBB8_9BACE</name>
<dbReference type="InterPro" id="IPR011123">
    <property type="entry name" value="Y_Y_Y"/>
</dbReference>
<dbReference type="FunFam" id="2.60.40.10:FF:000791">
    <property type="entry name" value="Two-component system sensor histidine kinase/response regulator"/>
    <property type="match status" value="1"/>
</dbReference>
<dbReference type="SMART" id="SM00342">
    <property type="entry name" value="HTH_ARAC"/>
    <property type="match status" value="1"/>
</dbReference>
<dbReference type="GO" id="GO:0000155">
    <property type="term" value="F:phosphorelay sensor kinase activity"/>
    <property type="evidence" value="ECO:0007669"/>
    <property type="project" value="InterPro"/>
</dbReference>
<dbReference type="Pfam" id="PF07494">
    <property type="entry name" value="Reg_prop"/>
    <property type="match status" value="1"/>
</dbReference>
<dbReference type="GO" id="GO:0003700">
    <property type="term" value="F:DNA-binding transcription factor activity"/>
    <property type="evidence" value="ECO:0007669"/>
    <property type="project" value="InterPro"/>
</dbReference>
<evidence type="ECO:0000256" key="3">
    <source>
        <dbReference type="ARBA" id="ARBA00022553"/>
    </source>
</evidence>
<dbReference type="SMART" id="SM00387">
    <property type="entry name" value="HATPase_c"/>
    <property type="match status" value="1"/>
</dbReference>
<dbReference type="InterPro" id="IPR004358">
    <property type="entry name" value="Sig_transdc_His_kin-like_C"/>
</dbReference>
<dbReference type="FunFam" id="2.130.10.10:FF:001710">
    <property type="entry name" value="Two-component system sensor histidine kinase/response regulator, hybrid (One-component system)"/>
    <property type="match status" value="1"/>
</dbReference>
<dbReference type="SMART" id="SM00448">
    <property type="entry name" value="REC"/>
    <property type="match status" value="1"/>
</dbReference>
<dbReference type="EC" id="2.7.13.3" evidence="2"/>
<dbReference type="CDD" id="cd00082">
    <property type="entry name" value="HisKA"/>
    <property type="match status" value="1"/>
</dbReference>
<dbReference type="PROSITE" id="PS50109">
    <property type="entry name" value="HIS_KIN"/>
    <property type="match status" value="1"/>
</dbReference>
<keyword evidence="14" id="KW-0472">Membrane</keyword>
<evidence type="ECO:0000256" key="1">
    <source>
        <dbReference type="ARBA" id="ARBA00000085"/>
    </source>
</evidence>
<evidence type="ECO:0000256" key="2">
    <source>
        <dbReference type="ARBA" id="ARBA00012438"/>
    </source>
</evidence>
<dbReference type="FunFam" id="3.40.50.2300:FF:000138">
    <property type="entry name" value="Two-component system sensor histidine kinase/response regulator"/>
    <property type="match status" value="1"/>
</dbReference>
<dbReference type="InterPro" id="IPR018062">
    <property type="entry name" value="HTH_AraC-typ_CS"/>
</dbReference>
<dbReference type="SUPFAM" id="SSF52172">
    <property type="entry name" value="CheY-like"/>
    <property type="match status" value="1"/>
</dbReference>
<dbReference type="Gene3D" id="1.10.287.130">
    <property type="match status" value="1"/>
</dbReference>
<dbReference type="FunFam" id="1.10.10.60:FF:000284">
    <property type="entry name" value="Two-component system sensor histidine kinase/response regulator"/>
    <property type="match status" value="1"/>
</dbReference>
<dbReference type="InterPro" id="IPR005467">
    <property type="entry name" value="His_kinase_dom"/>
</dbReference>
<dbReference type="PANTHER" id="PTHR43547">
    <property type="entry name" value="TWO-COMPONENT HISTIDINE KINASE"/>
    <property type="match status" value="1"/>
</dbReference>
<dbReference type="InterPro" id="IPR015943">
    <property type="entry name" value="WD40/YVTN_repeat-like_dom_sf"/>
</dbReference>
<keyword evidence="9" id="KW-0805">Transcription regulation</keyword>
<dbReference type="FunFam" id="3.30.565.10:FF:000037">
    <property type="entry name" value="Hybrid sensor histidine kinase/response regulator"/>
    <property type="match status" value="1"/>
</dbReference>
<feature type="chain" id="PRO_5008020594" description="histidine kinase" evidence="15">
    <location>
        <begin position="18"/>
        <end position="1343"/>
    </location>
</feature>
<evidence type="ECO:0000256" key="13">
    <source>
        <dbReference type="SAM" id="MobiDB-lite"/>
    </source>
</evidence>